<feature type="region of interest" description="Disordered" evidence="1">
    <location>
        <begin position="2384"/>
        <end position="2410"/>
    </location>
</feature>
<dbReference type="Proteomes" id="UP001497472">
    <property type="component" value="Unassembled WGS sequence"/>
</dbReference>
<protein>
    <submittedName>
        <fullName evidence="2">Uncharacterized protein</fullName>
    </submittedName>
</protein>
<feature type="region of interest" description="Disordered" evidence="1">
    <location>
        <begin position="1003"/>
        <end position="1024"/>
    </location>
</feature>
<organism evidence="2 3">
    <name type="scientific">Leptosia nina</name>
    <dbReference type="NCBI Taxonomy" id="320188"/>
    <lineage>
        <taxon>Eukaryota</taxon>
        <taxon>Metazoa</taxon>
        <taxon>Ecdysozoa</taxon>
        <taxon>Arthropoda</taxon>
        <taxon>Hexapoda</taxon>
        <taxon>Insecta</taxon>
        <taxon>Pterygota</taxon>
        <taxon>Neoptera</taxon>
        <taxon>Endopterygota</taxon>
        <taxon>Lepidoptera</taxon>
        <taxon>Glossata</taxon>
        <taxon>Ditrysia</taxon>
        <taxon>Papilionoidea</taxon>
        <taxon>Pieridae</taxon>
        <taxon>Pierinae</taxon>
        <taxon>Leptosia</taxon>
    </lineage>
</organism>
<feature type="compositionally biased region" description="Basic and acidic residues" evidence="1">
    <location>
        <begin position="1592"/>
        <end position="1604"/>
    </location>
</feature>
<feature type="region of interest" description="Disordered" evidence="1">
    <location>
        <begin position="2058"/>
        <end position="2078"/>
    </location>
</feature>
<feature type="region of interest" description="Disordered" evidence="1">
    <location>
        <begin position="2315"/>
        <end position="2334"/>
    </location>
</feature>
<sequence length="3769" mass="411147">MADDKEIKYIMHYKRPKNSSTQAISKNYFKKSCSFNEEQNPKIVLSKSFYNRQKIYRTLNDVTVIVHRKKKHRSPAMNTIQFSKQYSTPLLNFTYNENLISSKTSISHQDIYGYKHNRKRTVSARDRPIQFSCGKWDVYRCQFSTPEESCCCSCNSDAMFEVMKSLYDCYKKKNCDHCNCILCGHLPREERRLGEQRKSGMLAAVSVKAKSIKKKKGKSKDLLALKEAKTPEEKEAALKKIIVSGGAIPEAKTQSEKDLIAKVKTQLALPPEPRTKSEKELYKKAEAEGLITPLEGKTKAQKAKILERQRDMGLPLPEGRTPSEKALIEKIKSAGTKSASVGVPSEKIRKAKKEGLLTPLEGKSPEQKEKILKGLAMNGIPLPKGKSDSERKLINKVRDDLGLPPEPQTASDKKNYKKALAAGLIVPLEGKSRPEKEDLLRKQAAMGLPLPKGRTASEKSLIAKIQKTTGARPSISAAVKVPSEKIKKAKAAGLLTPLEGKTPKQKEEILRGLAMHGIPLPEGKSDSDRKLINKIRADLGLPPEPKTAADKKKYNQALAAGIITPLEGKTPARKEDILRKQAAMGLPLPEGRTASEKAIIAKIKQEPPLPSEVLKVPSEKIKKAKAAGLLTPLEGKPPKRKEEILKGLAMHGIPLPEGKSDSERKLIDKVRADLGLPPEPKTASEKSNYNKALAAGVITPLEGKTPAQKEDILRKQAAMGLPLPQGRTPSEKALIAKVQQTAPSPLEVGVSPEKIKKAKAAGLLTPLEGKTPKRKEEILKGLAKHGIPLPEGKSDSERKLIDKVRADLGLPPEPKTASEKSNYNKALAAGVITPLEGKTPAQKEDILRKQAAMGLPLPQGRTPSEKALIAKVQQTAPSPLEVGVSPEKIKKAKAAGLLTPLEGKTPKRKEEILKGLAKHGIPLPEGKSDSERKLIDKVRADLGLPPEPKTASEKSNYNKALAAGVITPLEGKTPTQKEDILRKQAAMGLPLPQGRTPSEKALIAKVQQTAAAAPPPSEMRVPSAKLRKAKAAGLLTPLEGKTPKQKEDILRGLAMNGIPLPHGKTDSDQKLIDKIRNDLGLPPEPKTSADKNKYKKALAAGVITPLEGKTPAQKEDILRKQAAMGLPLPQGRTASEKALIAKIQQEPRPPSGVFRVPSEKMKKAKAAGLLTPLEGKSSKRKEEILKGLAMQGIPLPEGKSDSERKLIDKVRADLGLPPEPKTASEKSNYNKALAAGVITPLEGKTPAQKEDILRKQAAMGLPLPQGRTPSEKALIAKVQQTAAAAPPPSEMRVPSAKLRKAKAAGLLTPLEGKTPKQKEDILRGLAMNGIPLPHGKTDSDQKLIDKVRNDLGLPPEPKTSADKNKYKKALAAGVITPLEGKTPAQKEDILRKQAAMGLPLPQGRTPSEKALIAKVQQTAPSPLEVGVSPEKIKKAKAAGLLTPLEGKTPKRKEEILKGLAKHGIPLPEGKSDSERKLIDKVRADLGLPPEPKTASEKSNYNKALAAGIITPLEGKSPAQKEEILRKQAAMGLPLPEGRTASEKALVAKVKKATPPAAALEEEPTARGLPPAEKEKTFKNLAMQGRPLPEARSPSEEKILSKVRQDLGLPPEPKTSADKEKYNRALAAGIIVPLEGKSRPEKERILQAQADMGIPLPEGRTGSEKSIIRQIKSGKRKSLAPVRALPPSKPLPPAELKKLDAKTAKKMKEGKGPSDECICDILTPEAEKMAIKSRVPSEKIKRAKEAGLLTPLEGKSAKDKERILKSLAKEGLPLPEPKTASEKKLIEKVKTEMGVPAAATPSEKLRKAKATGLLTPLEGISPKEKEKILRSLAKEGLPLPEPKTASEKKLIEKVKTELGMPPTTSHSEKIRKAKAAGLLTPLEGKSPKEKERILRSLAKEGLPLPEPKTPSEKKLMDKVKTELGIPVEGIPSEKLRKARAAGLITPLEGKPQAQKEKILKGRVAAGLPLPEGVTPSDKELIKKIRAETGYVTPRAVKSKSRVTKIPSEKLKAAKAAGLLTPLQGKSDAQKEKILKGLVANGIPLPKGKTPSEKKIIDKVRKDLGLPPEPKSPSIREKYRQAQDSGFITPLEGKTPAQKEKILRKQAEMGIPLPEGRTPSEKDLINKVRATSAKPVASEKLRKAKEAGLLTPLQGKTPKEKEKILKGLAKTGMPLPEGKTPSEKELIKKVKADMGIPLEGISSDKLRKAMAEGLITPLEGKSAAQKEKLLRGRAQAGLPLPEGVTPSDKELIKKVKAETGYVTPRPEKSKRVSAAAYPSKGLALSPTQKEKALKDLVMQGKPLPEPKTPSEEKIVNKVRHDLGLPPEPKTSADKEKYNRALAAGIIVPLEGKSRPEKERILQAQADMGIPLPEGRTGSEKSIIRQIKSGKRKSLAPVRALPPSKPLPPAELKKLDAKTAKKMKEGKGPSDECICDILTPEAEKMAIKTRVPSEKLRRAKEAGLLTPLEGKSAKDKERILKSLAKEGLPLPEPKTASEKKLIEKVKTEMGVPAAATPSEKLRKAKETGLLTPLEGKSAKEKERILRSLAKEGLLPEPKTASDKKLIDKVKTEMGMPAAAIPSEKLRKAKEAGLLTPLEGKSAKEKERILRSLAKEGLPLPEPKTASEKKLIDKVKTEMGMPAAAIPSEKLRKAKEAGLLTPLEGKSDKDKERILRSLAKEGLPLPEPKTASEKKLIDKVKTEMGMPVAAIPSEKMRKAKAEGLLTPIRGKPEAEKERILRGLAQNGIPLPKGETPSEKKIIDKVRKDLGLPPEPKTPSIREKYNKAQEVGIITPLEGKSLAQKEKILAKQAEMGLPLPEGRTPSEKDLIKRIRESVPKKKKSEVIGEIGGVPVTESKKEAFKKAKAEGLITPLRGKSAADKERIVRGLAEAGLPMPEAATPSDKALIEKVRTALGLPPEPTPSERKEKIKTKSKKIGVERAKKSEIGVGKSKVGITEEFQDIVKTTTCDRGCGCDRKKIRFKHSYVKIRVTSPDISSLCPCPDECVPGVKGGVFTDNEGIKVTVGQVSGIPSFTSKECDSISSKNNVSNSRINSGGLITCNLSGSALNGPRVNDTRGPKISNIEKGKRRKYVPDYDKDYIHLRTFSKSDTFIFIKSLGDLHESKLSVDIPILLNGIGSSFFSSASDRSILSNTISIISISVTDCSSNSAYLIERKSMNSIRSSEVITDTSITEDYYRRDKSDWSASILNNNFDPETDSDMLCTHPAIFRLSAHNLKHDNKNVLSNELLEFCNVNRTKARQKLVNVISNMLSERTIRESSSLYVLLPTSSEDDIVKNLNERQISSTICIQLSEKPLNCRACYGSENHTERRQNTLLGFKIAAKGRTTTHKKEKGYIPPTTFDEPNNVPQRSFYIKEARHLRKEMSTDTTVDRPCCCDIRNTNINNETLRKRQQTEKSQVVSEIVTPFIINDAISQGFSHENYDNIPKTNVVYTSRKLCVNQTPVRLCKIPPCSNFSDCHTPKNIPNTSSVTNVPHMGPMCPNTINTPNFTNQTNSSNTTTNSNGKQCDCDFDKIKEIIEKIGKELISTGCGTSDSMETKNNIKPIIRKTNFEDSSKSLDCLSCGKPSSKEDQKKQCPCERHVKLKSNDFSDPAALDDANYEGFRSNYEEFKDSGKKKKKKNKRHTCECPPAPLEEEFDPILWIDEKQIRKMKSDLTQNTSGFKINRVRRPAEPEMSFEEALSYVIQSDEEKYRRLLCLCEDDKKKSNKKKVDCECPPAPPPPEIPPEEEPKGIKLHIGAKGSSSKGLSGVLCF</sequence>
<feature type="compositionally biased region" description="Basic and acidic residues" evidence="1">
    <location>
        <begin position="3719"/>
        <end position="3729"/>
    </location>
</feature>
<keyword evidence="3" id="KW-1185">Reference proteome</keyword>
<feature type="region of interest" description="Disordered" evidence="1">
    <location>
        <begin position="1275"/>
        <end position="1296"/>
    </location>
</feature>
<feature type="region of interest" description="Disordered" evidence="1">
    <location>
        <begin position="1670"/>
        <end position="1696"/>
    </location>
</feature>
<reference evidence="2 3" key="1">
    <citation type="submission" date="2023-11" db="EMBL/GenBank/DDBJ databases">
        <authorList>
            <person name="Okamura Y."/>
        </authorList>
    </citation>
    <scope>NUCLEOTIDE SEQUENCE [LARGE SCALE GENOMIC DNA]</scope>
</reference>
<feature type="region of interest" description="Disordered" evidence="1">
    <location>
        <begin position="1854"/>
        <end position="1916"/>
    </location>
</feature>
<dbReference type="EMBL" id="CAVLEF010000279">
    <property type="protein sequence ID" value="CAK1554672.1"/>
    <property type="molecule type" value="Genomic_DNA"/>
</dbReference>
<feature type="region of interest" description="Disordered" evidence="1">
    <location>
        <begin position="2507"/>
        <end position="2532"/>
    </location>
</feature>
<feature type="region of interest" description="Disordered" evidence="1">
    <location>
        <begin position="1545"/>
        <end position="1620"/>
    </location>
</feature>
<evidence type="ECO:0000256" key="1">
    <source>
        <dbReference type="SAM" id="MobiDB-lite"/>
    </source>
</evidence>
<feature type="compositionally biased region" description="Basic and acidic residues" evidence="1">
    <location>
        <begin position="1884"/>
        <end position="1897"/>
    </location>
</feature>
<feature type="region of interest" description="Disordered" evidence="1">
    <location>
        <begin position="2261"/>
        <end position="2286"/>
    </location>
</feature>
<comment type="caution">
    <text evidence="2">The sequence shown here is derived from an EMBL/GenBank/DDBJ whole genome shotgun (WGS) entry which is preliminary data.</text>
</comment>
<feature type="region of interest" description="Disordered" evidence="1">
    <location>
        <begin position="2107"/>
        <end position="2138"/>
    </location>
</feature>
<gene>
    <name evidence="2" type="ORF">LNINA_LOCUS13560</name>
</gene>
<feature type="compositionally biased region" description="Low complexity" evidence="1">
    <location>
        <begin position="1545"/>
        <end position="1558"/>
    </location>
</feature>
<accession>A0AAV1K0M5</accession>
<feature type="region of interest" description="Disordered" evidence="1">
    <location>
        <begin position="3719"/>
        <end position="3746"/>
    </location>
</feature>
<name>A0AAV1K0M5_9NEOP</name>
<proteinExistence type="predicted"/>
<evidence type="ECO:0000313" key="3">
    <source>
        <dbReference type="Proteomes" id="UP001497472"/>
    </source>
</evidence>
<evidence type="ECO:0000313" key="2">
    <source>
        <dbReference type="EMBL" id="CAK1554672.1"/>
    </source>
</evidence>